<keyword evidence="2" id="KW-1185">Reference proteome</keyword>
<dbReference type="NCBIfam" id="TIGR02547">
    <property type="entry name" value="casA_cse1"/>
    <property type="match status" value="1"/>
</dbReference>
<dbReference type="CDD" id="cd09729">
    <property type="entry name" value="Cse1_I-E"/>
    <property type="match status" value="1"/>
</dbReference>
<gene>
    <name evidence="1" type="primary">casA</name>
    <name evidence="1" type="synonym">cse1</name>
    <name evidence="1" type="ORF">ACFOEV_10655</name>
</gene>
<organism evidence="1 2">
    <name type="scientific">Litchfieldella rifensis</name>
    <dbReference type="NCBI Taxonomy" id="762643"/>
    <lineage>
        <taxon>Bacteria</taxon>
        <taxon>Pseudomonadati</taxon>
        <taxon>Pseudomonadota</taxon>
        <taxon>Gammaproteobacteria</taxon>
        <taxon>Oceanospirillales</taxon>
        <taxon>Halomonadaceae</taxon>
        <taxon>Litchfieldella</taxon>
    </lineage>
</organism>
<protein>
    <submittedName>
        <fullName evidence="1">Type I-E CRISPR-associated protein Cse1/CasA</fullName>
    </submittedName>
</protein>
<dbReference type="EMBL" id="JBHRUG010000019">
    <property type="protein sequence ID" value="MFC3284067.1"/>
    <property type="molecule type" value="Genomic_DNA"/>
</dbReference>
<dbReference type="RefSeq" id="WP_386773669.1">
    <property type="nucleotide sequence ID" value="NZ_JBHRUG010000019.1"/>
</dbReference>
<dbReference type="InterPro" id="IPR013381">
    <property type="entry name" value="CRISPR-assoc_prot_Cse1"/>
</dbReference>
<comment type="caution">
    <text evidence="1">The sequence shown here is derived from an EMBL/GenBank/DDBJ whole genome shotgun (WGS) entry which is preliminary data.</text>
</comment>
<reference evidence="2" key="1">
    <citation type="journal article" date="2019" name="Int. J. Syst. Evol. Microbiol.">
        <title>The Global Catalogue of Microorganisms (GCM) 10K type strain sequencing project: providing services to taxonomists for standard genome sequencing and annotation.</title>
        <authorList>
            <consortium name="The Broad Institute Genomics Platform"/>
            <consortium name="The Broad Institute Genome Sequencing Center for Infectious Disease"/>
            <person name="Wu L."/>
            <person name="Ma J."/>
        </authorList>
    </citation>
    <scope>NUCLEOTIDE SEQUENCE [LARGE SCALE GENOMIC DNA]</scope>
    <source>
        <strain evidence="2">CECT 7698</strain>
    </source>
</reference>
<evidence type="ECO:0000313" key="1">
    <source>
        <dbReference type="EMBL" id="MFC3284067.1"/>
    </source>
</evidence>
<name>A0ABV7LP00_9GAMM</name>
<accession>A0ABV7LP00</accession>
<proteinExistence type="predicted"/>
<sequence>MNLLHASWLPFRTGEGQITYRPPSAIADPEVVDLALPRADFQGAAYQWLIGLLQTALPPEDYADWMELFAEPPDTEALENAFAPFAAAFELDGDGPRFMQDLDLLEQAPCTPVAGLLIEAPGQSTLEKNIDHFIKRGIADEICLSCAAIALFTMQVNAPEGGRGHLTGLRGGGPLTTLVLPDSSHKSLWHKLLLNVLAPERITAKGQVYTEPTAESASVFPWMGATQTSDKNGSKVLPSDVHPLHVYWAMPRRFRLLVEEKPCNCQLCGRQTESRVRELRNKAYGAKYDGPWQHPLTPYHRNSKKLSELPYSRKAQEDGLGYRHWSSFVFQNTRSGGALPAMVVHDFIAGKAPSNQDAVEWGDEVEALLNRPRLWAFGYDMKSNKARGWYNLEMPLVAISEQQQQERLREWVEIFTEFSMEVAKKLREQIKSAWFKRPKVAKGDMSHIDQQFYEATQAGFFRALHGMQQALVNGKKTHMPTSIAQSWYRELRRHALQLFEAHALSGPLEELDMKRIMRARRQLLGWLAGSSKGSKVITNFAKQGGFELKPTAGTSPIEEIMP</sequence>
<evidence type="ECO:0000313" key="2">
    <source>
        <dbReference type="Proteomes" id="UP001595579"/>
    </source>
</evidence>
<dbReference type="Proteomes" id="UP001595579">
    <property type="component" value="Unassembled WGS sequence"/>
</dbReference>
<dbReference type="Pfam" id="PF09481">
    <property type="entry name" value="CRISPR_Cse1"/>
    <property type="match status" value="1"/>
</dbReference>